<reference evidence="2 3" key="1">
    <citation type="journal article" date="2016" name="Genome Biol. Evol.">
        <title>Divergent and convergent evolution of fungal pathogenicity.</title>
        <authorList>
            <person name="Shang Y."/>
            <person name="Xiao G."/>
            <person name="Zheng P."/>
            <person name="Cen K."/>
            <person name="Zhan S."/>
            <person name="Wang C."/>
        </authorList>
    </citation>
    <scope>NUCLEOTIDE SEQUENCE [LARGE SCALE GENOMIC DNA]</scope>
    <source>
        <strain evidence="2 3">RCEF 4871</strain>
    </source>
</reference>
<gene>
    <name evidence="2" type="ORF">NOR_06108</name>
</gene>
<accession>A0A162J5F0</accession>
<feature type="region of interest" description="Disordered" evidence="1">
    <location>
        <begin position="327"/>
        <end position="424"/>
    </location>
</feature>
<feature type="compositionally biased region" description="Polar residues" evidence="1">
    <location>
        <begin position="330"/>
        <end position="342"/>
    </location>
</feature>
<dbReference type="EMBL" id="AZHC01000021">
    <property type="protein sequence ID" value="OAA39688.1"/>
    <property type="molecule type" value="Genomic_DNA"/>
</dbReference>
<dbReference type="AlphaFoldDB" id="A0A162J5F0"/>
<proteinExistence type="predicted"/>
<dbReference type="OrthoDB" id="4940602at2759"/>
<feature type="compositionally biased region" description="Basic and acidic residues" evidence="1">
    <location>
        <begin position="26"/>
        <end position="36"/>
    </location>
</feature>
<evidence type="ECO:0000256" key="1">
    <source>
        <dbReference type="SAM" id="MobiDB-lite"/>
    </source>
</evidence>
<feature type="compositionally biased region" description="Low complexity" evidence="1">
    <location>
        <begin position="385"/>
        <end position="398"/>
    </location>
</feature>
<feature type="compositionally biased region" description="Basic and acidic residues" evidence="1">
    <location>
        <begin position="92"/>
        <end position="108"/>
    </location>
</feature>
<feature type="region of interest" description="Disordered" evidence="1">
    <location>
        <begin position="92"/>
        <end position="128"/>
    </location>
</feature>
<evidence type="ECO:0000313" key="2">
    <source>
        <dbReference type="EMBL" id="OAA39688.1"/>
    </source>
</evidence>
<evidence type="ECO:0000313" key="3">
    <source>
        <dbReference type="Proteomes" id="UP000243498"/>
    </source>
</evidence>
<name>A0A162J5F0_METRR</name>
<sequence length="424" mass="46983">MSPPEEPSGHSSHRGEPAATKPANKAGEREKALRETVHEGGWSKVCIATAKCERCNLQGRGVLQQCNTCKWAICKECSQAIRGEKKNTNHILDDKSVSWDPPQRESRTSTKATTARGARRAKRNQRSVVDETPAVHVGVLEESSCQNVTSKGKESKATQTDLGYRSGGYLIIPLVVDEERAADILTGIKHADGLKPSRENRAIPRSAPFELPSVLYPKPEEQQYQPGNPLNRHLKPVSQAASRNYVHSHTHGYNPEFSTHKAMDEHVSVSNWLPPLRFPPKERKYDQGALGHERPHDRESYAEPPGHRSYDKTDYYHENYREAQPPRLYETSSTHQHASATYTGEEKVGREWPGTGRSTTAATDLAPLYQDSNETKHVLGKRTWSAAGSPAPGATPTSNSATPSCEPPSKKRKAKHNDAETVSR</sequence>
<dbReference type="OMA" id="WSICREC"/>
<feature type="compositionally biased region" description="Basic and acidic residues" evidence="1">
    <location>
        <begin position="279"/>
        <end position="312"/>
    </location>
</feature>
<protein>
    <submittedName>
        <fullName evidence="2">Uncharacterized protein</fullName>
    </submittedName>
</protein>
<organism evidence="2 3">
    <name type="scientific">Metarhizium rileyi (strain RCEF 4871)</name>
    <name type="common">Nomuraea rileyi</name>
    <dbReference type="NCBI Taxonomy" id="1649241"/>
    <lineage>
        <taxon>Eukaryota</taxon>
        <taxon>Fungi</taxon>
        <taxon>Dikarya</taxon>
        <taxon>Ascomycota</taxon>
        <taxon>Pezizomycotina</taxon>
        <taxon>Sordariomycetes</taxon>
        <taxon>Hypocreomycetidae</taxon>
        <taxon>Hypocreales</taxon>
        <taxon>Clavicipitaceae</taxon>
        <taxon>Metarhizium</taxon>
    </lineage>
</organism>
<comment type="caution">
    <text evidence="2">The sequence shown here is derived from an EMBL/GenBank/DDBJ whole genome shotgun (WGS) entry which is preliminary data.</text>
</comment>
<feature type="region of interest" description="Disordered" evidence="1">
    <location>
        <begin position="275"/>
        <end position="312"/>
    </location>
</feature>
<feature type="region of interest" description="Disordered" evidence="1">
    <location>
        <begin position="1"/>
        <end position="36"/>
    </location>
</feature>
<keyword evidence="3" id="KW-1185">Reference proteome</keyword>
<dbReference type="Proteomes" id="UP000243498">
    <property type="component" value="Unassembled WGS sequence"/>
</dbReference>